<accession>A0A2I9DJY9</accession>
<evidence type="ECO:0000313" key="2">
    <source>
        <dbReference type="Proteomes" id="UP000236569"/>
    </source>
</evidence>
<dbReference type="Proteomes" id="UP000236569">
    <property type="component" value="Unassembled WGS sequence"/>
</dbReference>
<keyword evidence="2" id="KW-1185">Reference proteome</keyword>
<sequence length="371" mass="41613">MTDDIQPLPVFDFADRPDIADFERAANTGRRQPLRGFDADYTDIVDYIVRCTHKIWEEKAIGLIYTHYAHNAVVHSPAGVFYGRETVVRNTLQNQAIWGDLRAYADDVIWGGNEDEGYYSSHRHVNTATHTGYTEFGPPTGRKILYWGIADCLIRENRIVEEWLTHDGVTIVKQMGYDPLSLAKQAVLPATLHTHGEIDRLPTGQQAPEFAPVPNADGDPQGFIRAVWQNLWNARLVNMVREHYAPGLVAFLPDARKLYGYGDYENFVITLMACFPDLAVTVDHQCVLGDERRGYRVATRSTFQGTHEGYGPYGAPTGRRVSMIVISHHTIQGGRVVKEWTVFDEFALLKQLHGRIGGASDSGPDVIEASQ</sequence>
<dbReference type="GO" id="GO:0030638">
    <property type="term" value="P:polyketide metabolic process"/>
    <property type="evidence" value="ECO:0007669"/>
    <property type="project" value="InterPro"/>
</dbReference>
<evidence type="ECO:0008006" key="3">
    <source>
        <dbReference type="Google" id="ProtNLM"/>
    </source>
</evidence>
<dbReference type="AlphaFoldDB" id="A0A2I9DJY9"/>
<dbReference type="OrthoDB" id="129343at2"/>
<gene>
    <name evidence="1" type="ORF">DAERI_100041</name>
</gene>
<dbReference type="InterPro" id="IPR009959">
    <property type="entry name" value="Cyclase_SnoaL-like"/>
</dbReference>
<name>A0A2I9DJY9_9DEIO</name>
<reference evidence="2" key="1">
    <citation type="submission" date="2018-01" db="EMBL/GenBank/DDBJ databases">
        <title>Draft Genome Sequence of the Radioresistant Bacterium Deinococcus aerius TR0125, Isolated from the Higher Atmosphere above Japan.</title>
        <authorList>
            <person name="Satoh K."/>
            <person name="Arai H."/>
            <person name="Sanzen T."/>
            <person name="Kawaguchi Y."/>
            <person name="Hayashi H."/>
            <person name="Yokobori S."/>
            <person name="Yamagishi A."/>
            <person name="Oono Y."/>
            <person name="Narumi I."/>
        </authorList>
    </citation>
    <scope>NUCLEOTIDE SEQUENCE [LARGE SCALE GENOMIC DNA]</scope>
    <source>
        <strain evidence="2">TR0125</strain>
    </source>
</reference>
<dbReference type="Pfam" id="PF07366">
    <property type="entry name" value="SnoaL"/>
    <property type="match status" value="2"/>
</dbReference>
<dbReference type="PANTHER" id="PTHR38436">
    <property type="entry name" value="POLYKETIDE CYCLASE SNOAL-LIKE DOMAIN"/>
    <property type="match status" value="1"/>
</dbReference>
<dbReference type="EMBL" id="BFAG01000010">
    <property type="protein sequence ID" value="GBF06678.1"/>
    <property type="molecule type" value="Genomic_DNA"/>
</dbReference>
<dbReference type="RefSeq" id="WP_103130041.1">
    <property type="nucleotide sequence ID" value="NZ_BFAG01000010.1"/>
</dbReference>
<organism evidence="1 2">
    <name type="scientific">Deinococcus aerius</name>
    <dbReference type="NCBI Taxonomy" id="200253"/>
    <lineage>
        <taxon>Bacteria</taxon>
        <taxon>Thermotogati</taxon>
        <taxon>Deinococcota</taxon>
        <taxon>Deinococci</taxon>
        <taxon>Deinococcales</taxon>
        <taxon>Deinococcaceae</taxon>
        <taxon>Deinococcus</taxon>
    </lineage>
</organism>
<comment type="caution">
    <text evidence="1">The sequence shown here is derived from an EMBL/GenBank/DDBJ whole genome shotgun (WGS) entry which is preliminary data.</text>
</comment>
<dbReference type="InterPro" id="IPR032710">
    <property type="entry name" value="NTF2-like_dom_sf"/>
</dbReference>
<dbReference type="PANTHER" id="PTHR38436:SF1">
    <property type="entry name" value="ESTER CYCLASE"/>
    <property type="match status" value="1"/>
</dbReference>
<dbReference type="Gene3D" id="3.10.450.50">
    <property type="match status" value="2"/>
</dbReference>
<protein>
    <recommendedName>
        <fullName evidence="3">Ester cyclase</fullName>
    </recommendedName>
</protein>
<evidence type="ECO:0000313" key="1">
    <source>
        <dbReference type="EMBL" id="GBF06678.1"/>
    </source>
</evidence>
<proteinExistence type="predicted"/>
<dbReference type="SUPFAM" id="SSF54427">
    <property type="entry name" value="NTF2-like"/>
    <property type="match status" value="2"/>
</dbReference>